<dbReference type="InterPro" id="IPR007694">
    <property type="entry name" value="DNA_helicase_DnaB-like_C"/>
</dbReference>
<feature type="domain" description="SF4 helicase" evidence="1">
    <location>
        <begin position="198"/>
        <end position="394"/>
    </location>
</feature>
<dbReference type="InterPro" id="IPR016136">
    <property type="entry name" value="DNA_helicase_N/primase_C"/>
</dbReference>
<keyword evidence="2" id="KW-0347">Helicase</keyword>
<dbReference type="InterPro" id="IPR027417">
    <property type="entry name" value="P-loop_NTPase"/>
</dbReference>
<reference evidence="2" key="1">
    <citation type="journal article" date="2021" name="Proc. Natl. Acad. Sci. U.S.A.">
        <title>A Catalog of Tens of Thousands of Viruses from Human Metagenomes Reveals Hidden Associations with Chronic Diseases.</title>
        <authorList>
            <person name="Tisza M.J."/>
            <person name="Buck C.B."/>
        </authorList>
    </citation>
    <scope>NUCLEOTIDE SEQUENCE</scope>
    <source>
        <strain evidence="2">CtGns7</strain>
    </source>
</reference>
<sequence>MLYFNDIGNLILGAICNDCSLALKDKMPLVKYDFEPNQFHKIVFVSVYNLALKGVKEATEVEITEFLENYTSEYNTFTDNNGIEYIKTIRTLAKVDNFDYYWQTLKKYSLLRKYKESGFDINKFFDESKDETKERQKVDKVSIDDIVNYYDKLQCDIKNDFLFNNDIEEMICGDGFDNLLDELEKEPMIGGQLASPILTNLYRGWCKGHLLLRGAPSSFGKTLMSIMDLLMVGCLKIWSEDEQKFVDNPYYQGKAVLIHSEQKSFTEIQPRVVSVLAKINYSTVLDGNYTKEEKQRLIEAGRILKESEFKIVNYPNFTSSGMREKCKQLALEGYEYFYQDYIWNNSYIISDMKKTMGLTNISEPNALLNFSNQLKMIAEEFDIAMATSMQLNDTYKTAEILDEGCLYASKAVKTKLDNGCITTHPKEKDIKQLDLLISKWNRKYNTNNNFELLRPNMLTSCFKTRYGKYGDNVKIWSYIDKSIGKITDMFATDEHNNLINIQPMYIKRV</sequence>
<dbReference type="Gene3D" id="1.10.860.10">
    <property type="entry name" value="DNAb Helicase, Chain A"/>
    <property type="match status" value="1"/>
</dbReference>
<evidence type="ECO:0000313" key="2">
    <source>
        <dbReference type="EMBL" id="DAF47371.1"/>
    </source>
</evidence>
<dbReference type="PANTHER" id="PTHR30153:SF2">
    <property type="entry name" value="REPLICATIVE DNA HELICASE"/>
    <property type="match status" value="1"/>
</dbReference>
<name>A0A8S5S976_9VIRU</name>
<keyword evidence="2" id="KW-0067">ATP-binding</keyword>
<dbReference type="PANTHER" id="PTHR30153">
    <property type="entry name" value="REPLICATIVE DNA HELICASE DNAB"/>
    <property type="match status" value="1"/>
</dbReference>
<dbReference type="Pfam" id="PF03796">
    <property type="entry name" value="DnaB_C"/>
    <property type="match status" value="1"/>
</dbReference>
<evidence type="ECO:0000259" key="1">
    <source>
        <dbReference type="Pfam" id="PF03796"/>
    </source>
</evidence>
<dbReference type="GO" id="GO:0005524">
    <property type="term" value="F:ATP binding"/>
    <property type="evidence" value="ECO:0007669"/>
    <property type="project" value="InterPro"/>
</dbReference>
<keyword evidence="2" id="KW-0378">Hydrolase</keyword>
<dbReference type="GO" id="GO:0006260">
    <property type="term" value="P:DNA replication"/>
    <property type="evidence" value="ECO:0007669"/>
    <property type="project" value="InterPro"/>
</dbReference>
<protein>
    <submittedName>
        <fullName evidence="2">Replicative helicase</fullName>
    </submittedName>
</protein>
<accession>A0A8S5S976</accession>
<dbReference type="EMBL" id="BK032555">
    <property type="protein sequence ID" value="DAF47371.1"/>
    <property type="molecule type" value="Genomic_DNA"/>
</dbReference>
<keyword evidence="2" id="KW-0547">Nucleotide-binding</keyword>
<proteinExistence type="predicted"/>
<dbReference type="Gene3D" id="3.40.50.300">
    <property type="entry name" value="P-loop containing nucleotide triphosphate hydrolases"/>
    <property type="match status" value="1"/>
</dbReference>
<dbReference type="GO" id="GO:0003678">
    <property type="term" value="F:DNA helicase activity"/>
    <property type="evidence" value="ECO:0007669"/>
    <property type="project" value="InterPro"/>
</dbReference>
<organism evidence="2">
    <name type="scientific">Phage sp. ctGns7</name>
    <dbReference type="NCBI Taxonomy" id="2828003"/>
    <lineage>
        <taxon>Viruses</taxon>
    </lineage>
</organism>